<accession>A0A073JPV5</accession>
<organism evidence="2 3">
    <name type="scientific">Limosilactobacillus reuteri</name>
    <name type="common">Lactobacillus reuteri</name>
    <dbReference type="NCBI Taxonomy" id="1598"/>
    <lineage>
        <taxon>Bacteria</taxon>
        <taxon>Bacillati</taxon>
        <taxon>Bacillota</taxon>
        <taxon>Bacilli</taxon>
        <taxon>Lactobacillales</taxon>
        <taxon>Lactobacillaceae</taxon>
        <taxon>Limosilactobacillus</taxon>
    </lineage>
</organism>
<dbReference type="RefSeq" id="WP_035168768.1">
    <property type="nucleotide sequence ID" value="NZ_JAJGTI010000003.1"/>
</dbReference>
<comment type="caution">
    <text evidence="2">The sequence shown here is derived from an EMBL/GenBank/DDBJ whole genome shotgun (WGS) entry which is preliminary data.</text>
</comment>
<proteinExistence type="predicted"/>
<evidence type="ECO:0000313" key="2">
    <source>
        <dbReference type="EMBL" id="KEK15475.1"/>
    </source>
</evidence>
<keyword evidence="1" id="KW-0472">Membrane</keyword>
<name>A0A073JPV5_LIMRT</name>
<protein>
    <submittedName>
        <fullName evidence="2">Uncharacterized protein</fullName>
    </submittedName>
</protein>
<gene>
    <name evidence="2" type="ORF">LR3_06745</name>
</gene>
<keyword evidence="1" id="KW-1133">Transmembrane helix</keyword>
<dbReference type="Proteomes" id="UP000027731">
    <property type="component" value="Unassembled WGS sequence"/>
</dbReference>
<keyword evidence="1" id="KW-0812">Transmembrane</keyword>
<dbReference type="AlphaFoldDB" id="A0A073JPV5"/>
<feature type="transmembrane region" description="Helical" evidence="1">
    <location>
        <begin position="6"/>
        <end position="25"/>
    </location>
</feature>
<evidence type="ECO:0000256" key="1">
    <source>
        <dbReference type="SAM" id="Phobius"/>
    </source>
</evidence>
<sequence length="202" mass="22810">MNASAWISLAGILVSFISVFVSNWLGRKAAVAEMSNNQKLKRYQEFYIPFIKQLYNVKPSYWSFYDFRNNTAPDGSNSYSDLSDLMFQKMELMGPKLPPLVVKLEMLAEHAYSDVNLALYSGFINAPTLEKAASEVEKANALFDEIVKNTLQEASQLADSLALEPISKPLLSSYENAIDHRTQFLLRLQRAKESGEPLEQTI</sequence>
<dbReference type="EMBL" id="JOSX01000013">
    <property type="protein sequence ID" value="KEK15475.1"/>
    <property type="molecule type" value="Genomic_DNA"/>
</dbReference>
<reference evidence="2 3" key="1">
    <citation type="submission" date="2014-06" db="EMBL/GenBank/DDBJ databases">
        <title>Genetic determinant of reutericyclin biosynthesis of Lactobacillus reuteri.</title>
        <authorList>
            <person name="Lin X."/>
            <person name="Duar R."/>
            <person name="Walter J."/>
            <person name="Gaenzle M."/>
        </authorList>
    </citation>
    <scope>NUCLEOTIDE SEQUENCE [LARGE SCALE GENOMIC DNA]</scope>
    <source>
        <strain evidence="2 3">LTH2584</strain>
    </source>
</reference>
<evidence type="ECO:0000313" key="3">
    <source>
        <dbReference type="Proteomes" id="UP000027731"/>
    </source>
</evidence>
<dbReference type="PATRIC" id="fig|1598.90.peg.778"/>